<dbReference type="Gene3D" id="3.40.50.2300">
    <property type="match status" value="1"/>
</dbReference>
<protein>
    <submittedName>
        <fullName evidence="4">Response regulator</fullName>
    </submittedName>
</protein>
<gene>
    <name evidence="4" type="ORF">KDA27_28645</name>
</gene>
<dbReference type="SMART" id="SM00448">
    <property type="entry name" value="REC"/>
    <property type="match status" value="1"/>
</dbReference>
<dbReference type="AlphaFoldDB" id="A0A956SGI8"/>
<dbReference type="InterPro" id="IPR001789">
    <property type="entry name" value="Sig_transdc_resp-reg_receiver"/>
</dbReference>
<evidence type="ECO:0000313" key="5">
    <source>
        <dbReference type="Proteomes" id="UP000739538"/>
    </source>
</evidence>
<dbReference type="InterPro" id="IPR050595">
    <property type="entry name" value="Bact_response_regulator"/>
</dbReference>
<sequence length="151" mass="16502">MPPLPSNLQHAREPVPTILVVDDQPAFRSVLREQLEADGYHVLEAGDGAEAMRILTRGEIDVAVIDIFMPGVDGIELLRAMRKERLSTKVIAMSGGGEVLPGGPWLELACHLGAVTALSKPFDLEVLSDWVSHCLRVQPRRHPRGLRSGGR</sequence>
<reference evidence="4" key="2">
    <citation type="journal article" date="2021" name="Microbiome">
        <title>Successional dynamics and alternative stable states in a saline activated sludge microbial community over 9 years.</title>
        <authorList>
            <person name="Wang Y."/>
            <person name="Ye J."/>
            <person name="Ju F."/>
            <person name="Liu L."/>
            <person name="Boyd J.A."/>
            <person name="Deng Y."/>
            <person name="Parks D.H."/>
            <person name="Jiang X."/>
            <person name="Yin X."/>
            <person name="Woodcroft B.J."/>
            <person name="Tyson G.W."/>
            <person name="Hugenholtz P."/>
            <person name="Polz M.F."/>
            <person name="Zhang T."/>
        </authorList>
    </citation>
    <scope>NUCLEOTIDE SEQUENCE</scope>
    <source>
        <strain evidence="4">HKST-UBA02</strain>
    </source>
</reference>
<dbReference type="EMBL" id="JAGQHS010000508">
    <property type="protein sequence ID" value="MCA9759800.1"/>
    <property type="molecule type" value="Genomic_DNA"/>
</dbReference>
<dbReference type="Proteomes" id="UP000739538">
    <property type="component" value="Unassembled WGS sequence"/>
</dbReference>
<keyword evidence="1 2" id="KW-0597">Phosphoprotein</keyword>
<dbReference type="SUPFAM" id="SSF52172">
    <property type="entry name" value="CheY-like"/>
    <property type="match status" value="1"/>
</dbReference>
<dbReference type="InterPro" id="IPR011006">
    <property type="entry name" value="CheY-like_superfamily"/>
</dbReference>
<accession>A0A956SGI8</accession>
<dbReference type="PROSITE" id="PS50110">
    <property type="entry name" value="RESPONSE_REGULATORY"/>
    <property type="match status" value="1"/>
</dbReference>
<dbReference type="Pfam" id="PF00072">
    <property type="entry name" value="Response_reg"/>
    <property type="match status" value="1"/>
</dbReference>
<dbReference type="PANTHER" id="PTHR44591">
    <property type="entry name" value="STRESS RESPONSE REGULATOR PROTEIN 1"/>
    <property type="match status" value="1"/>
</dbReference>
<comment type="caution">
    <text evidence="4">The sequence shown here is derived from an EMBL/GenBank/DDBJ whole genome shotgun (WGS) entry which is preliminary data.</text>
</comment>
<evidence type="ECO:0000313" key="4">
    <source>
        <dbReference type="EMBL" id="MCA9759800.1"/>
    </source>
</evidence>
<proteinExistence type="predicted"/>
<evidence type="ECO:0000256" key="1">
    <source>
        <dbReference type="ARBA" id="ARBA00022553"/>
    </source>
</evidence>
<organism evidence="4 5">
    <name type="scientific">Eiseniibacteriota bacterium</name>
    <dbReference type="NCBI Taxonomy" id="2212470"/>
    <lineage>
        <taxon>Bacteria</taxon>
        <taxon>Candidatus Eiseniibacteriota</taxon>
    </lineage>
</organism>
<evidence type="ECO:0000256" key="2">
    <source>
        <dbReference type="PROSITE-ProRule" id="PRU00169"/>
    </source>
</evidence>
<evidence type="ECO:0000259" key="3">
    <source>
        <dbReference type="PROSITE" id="PS50110"/>
    </source>
</evidence>
<feature type="domain" description="Response regulatory" evidence="3">
    <location>
        <begin position="17"/>
        <end position="135"/>
    </location>
</feature>
<dbReference type="GO" id="GO:0000160">
    <property type="term" value="P:phosphorelay signal transduction system"/>
    <property type="evidence" value="ECO:0007669"/>
    <property type="project" value="InterPro"/>
</dbReference>
<name>A0A956SGI8_UNCEI</name>
<dbReference type="PANTHER" id="PTHR44591:SF3">
    <property type="entry name" value="RESPONSE REGULATORY DOMAIN-CONTAINING PROTEIN"/>
    <property type="match status" value="1"/>
</dbReference>
<reference evidence="4" key="1">
    <citation type="submission" date="2020-04" db="EMBL/GenBank/DDBJ databases">
        <authorList>
            <person name="Zhang T."/>
        </authorList>
    </citation>
    <scope>NUCLEOTIDE SEQUENCE</scope>
    <source>
        <strain evidence="4">HKST-UBA02</strain>
    </source>
</reference>
<feature type="modified residue" description="4-aspartylphosphate" evidence="2">
    <location>
        <position position="66"/>
    </location>
</feature>